<gene>
    <name evidence="2" type="ORF">GCM10023320_61480</name>
</gene>
<reference evidence="3" key="1">
    <citation type="journal article" date="2019" name="Int. J. Syst. Evol. Microbiol.">
        <title>The Global Catalogue of Microorganisms (GCM) 10K type strain sequencing project: providing services to taxonomists for standard genome sequencing and annotation.</title>
        <authorList>
            <consortium name="The Broad Institute Genomics Platform"/>
            <consortium name="The Broad Institute Genome Sequencing Center for Infectious Disease"/>
            <person name="Wu L."/>
            <person name="Ma J."/>
        </authorList>
    </citation>
    <scope>NUCLEOTIDE SEQUENCE [LARGE SCALE GENOMIC DNA]</scope>
    <source>
        <strain evidence="3">JCM 18302</strain>
    </source>
</reference>
<keyword evidence="3" id="KW-1185">Reference proteome</keyword>
<evidence type="ECO:0000256" key="1">
    <source>
        <dbReference type="SAM" id="MobiDB-lite"/>
    </source>
</evidence>
<protein>
    <submittedName>
        <fullName evidence="2">Uncharacterized protein</fullName>
    </submittedName>
</protein>
<proteinExistence type="predicted"/>
<name>A0ABP9NU24_9PSEU</name>
<feature type="region of interest" description="Disordered" evidence="1">
    <location>
        <begin position="1"/>
        <end position="90"/>
    </location>
</feature>
<evidence type="ECO:0000313" key="3">
    <source>
        <dbReference type="Proteomes" id="UP001500804"/>
    </source>
</evidence>
<evidence type="ECO:0000313" key="2">
    <source>
        <dbReference type="EMBL" id="GAA5134157.1"/>
    </source>
</evidence>
<organism evidence="2 3">
    <name type="scientific">Pseudonocardia adelaidensis</name>
    <dbReference type="NCBI Taxonomy" id="648754"/>
    <lineage>
        <taxon>Bacteria</taxon>
        <taxon>Bacillati</taxon>
        <taxon>Actinomycetota</taxon>
        <taxon>Actinomycetes</taxon>
        <taxon>Pseudonocardiales</taxon>
        <taxon>Pseudonocardiaceae</taxon>
        <taxon>Pseudonocardia</taxon>
    </lineage>
</organism>
<dbReference type="EMBL" id="BAABJO010000029">
    <property type="protein sequence ID" value="GAA5134157.1"/>
    <property type="molecule type" value="Genomic_DNA"/>
</dbReference>
<dbReference type="Proteomes" id="UP001500804">
    <property type="component" value="Unassembled WGS sequence"/>
</dbReference>
<feature type="compositionally biased region" description="Basic and acidic residues" evidence="1">
    <location>
        <begin position="1"/>
        <end position="13"/>
    </location>
</feature>
<accession>A0ABP9NU24</accession>
<sequence length="90" mass="9039">MVEVRPEPRREGRLPPVPLDQLLGPLTGAVDGPVDDRPDGSPAAARPHVSQYPPSIVPPQAGRSQGCGPVAAAEDGCGVGGAAASPQVSQ</sequence>
<comment type="caution">
    <text evidence="2">The sequence shown here is derived from an EMBL/GenBank/DDBJ whole genome shotgun (WGS) entry which is preliminary data.</text>
</comment>